<comment type="caution">
    <text evidence="7">The sequence shown here is derived from an EMBL/GenBank/DDBJ whole genome shotgun (WGS) entry which is preliminary data.</text>
</comment>
<dbReference type="RefSeq" id="WP_168058679.1">
    <property type="nucleotide sequence ID" value="NZ_VTOW01000001.1"/>
</dbReference>
<keyword evidence="6 7" id="KW-0647">Proteasome</keyword>
<keyword evidence="3" id="KW-0645">Protease</keyword>
<keyword evidence="4" id="KW-0888">Threonine protease</keyword>
<evidence type="ECO:0000313" key="7">
    <source>
        <dbReference type="EMBL" id="NKE70433.1"/>
    </source>
</evidence>
<dbReference type="EC" id="3.4.25.1" evidence="7"/>
<dbReference type="AlphaFoldDB" id="A0A7X6IAE1"/>
<evidence type="ECO:0000256" key="4">
    <source>
        <dbReference type="ARBA" id="ARBA00022698"/>
    </source>
</evidence>
<dbReference type="InterPro" id="IPR022483">
    <property type="entry name" value="PSB_actinobac"/>
</dbReference>
<sequence length="265" mass="29067">MTEFRFHDPGSSFYQLLTSQHPQLLPSLPGILPSEKKDLSQMVPHGTTVLALRYADGIVMAGDRMATEGYAVSERRIEKVHNADKYSAIAIAGAAGPCLEMTRLFRIELEHYEKLEGAELSMDGKANKLAQMIKGNLPMAVQGLVVIPIYAGYDARRGVGRIFKYDIAGGQYEEIEYYAIGSGGRDARGTLKKIYKEDLDQERAIQVALEALYDAAEADVATGGPDLIRGIFPTMKVINAQGITDIPDEKIKGLLERMMQRQGGG</sequence>
<dbReference type="SUPFAM" id="SSF56235">
    <property type="entry name" value="N-terminal nucleophile aminohydrolases (Ntn hydrolases)"/>
    <property type="match status" value="1"/>
</dbReference>
<dbReference type="PANTHER" id="PTHR32194">
    <property type="entry name" value="METALLOPROTEASE TLDD"/>
    <property type="match status" value="1"/>
</dbReference>
<proteinExistence type="predicted"/>
<evidence type="ECO:0000256" key="5">
    <source>
        <dbReference type="ARBA" id="ARBA00022801"/>
    </source>
</evidence>
<evidence type="ECO:0000256" key="2">
    <source>
        <dbReference type="ARBA" id="ARBA00022490"/>
    </source>
</evidence>
<keyword evidence="8" id="KW-1185">Reference proteome</keyword>
<keyword evidence="2" id="KW-0963">Cytoplasm</keyword>
<comment type="catalytic activity">
    <reaction evidence="1">
        <text>Cleavage of peptide bonds with very broad specificity.</text>
        <dbReference type="EC" id="3.4.25.1"/>
    </reaction>
</comment>
<dbReference type="Proteomes" id="UP000534783">
    <property type="component" value="Unassembled WGS sequence"/>
</dbReference>
<dbReference type="EMBL" id="VTOW01000001">
    <property type="protein sequence ID" value="NKE70433.1"/>
    <property type="molecule type" value="Genomic_DNA"/>
</dbReference>
<accession>A0A7X6IAE1</accession>
<keyword evidence="5 7" id="KW-0378">Hydrolase</keyword>
<dbReference type="GO" id="GO:0005839">
    <property type="term" value="C:proteasome core complex"/>
    <property type="evidence" value="ECO:0007669"/>
    <property type="project" value="InterPro"/>
</dbReference>
<dbReference type="PROSITE" id="PS51476">
    <property type="entry name" value="PROTEASOME_BETA_2"/>
    <property type="match status" value="1"/>
</dbReference>
<dbReference type="Pfam" id="PF00227">
    <property type="entry name" value="Proteasome"/>
    <property type="match status" value="1"/>
</dbReference>
<evidence type="ECO:0000256" key="6">
    <source>
        <dbReference type="ARBA" id="ARBA00022942"/>
    </source>
</evidence>
<dbReference type="InterPro" id="IPR023333">
    <property type="entry name" value="Proteasome_suB-type"/>
</dbReference>
<dbReference type="GO" id="GO:0010498">
    <property type="term" value="P:proteasomal protein catabolic process"/>
    <property type="evidence" value="ECO:0007669"/>
    <property type="project" value="InterPro"/>
</dbReference>
<dbReference type="InterPro" id="IPR001353">
    <property type="entry name" value="Proteasome_sua/b"/>
</dbReference>
<protein>
    <submittedName>
        <fullName evidence="7">Proteasome subunit beta</fullName>
        <ecNumber evidence="7">3.4.25.1</ecNumber>
    </submittedName>
</protein>
<dbReference type="PANTHER" id="PTHR32194:SF0">
    <property type="entry name" value="ATP-DEPENDENT PROTEASE SUBUNIT HSLV"/>
    <property type="match status" value="1"/>
</dbReference>
<dbReference type="GO" id="GO:0005737">
    <property type="term" value="C:cytoplasm"/>
    <property type="evidence" value="ECO:0007669"/>
    <property type="project" value="TreeGrafter"/>
</dbReference>
<evidence type="ECO:0000256" key="3">
    <source>
        <dbReference type="ARBA" id="ARBA00022670"/>
    </source>
</evidence>
<evidence type="ECO:0000313" key="8">
    <source>
        <dbReference type="Proteomes" id="UP000534783"/>
    </source>
</evidence>
<dbReference type="InterPro" id="IPR029055">
    <property type="entry name" value="Ntn_hydrolases_N"/>
</dbReference>
<evidence type="ECO:0000256" key="1">
    <source>
        <dbReference type="ARBA" id="ARBA00001198"/>
    </source>
</evidence>
<organism evidence="7 8">
    <name type="scientific">Candidatus Manganitrophus noduliformans</name>
    <dbReference type="NCBI Taxonomy" id="2606439"/>
    <lineage>
        <taxon>Bacteria</taxon>
        <taxon>Pseudomonadati</taxon>
        <taxon>Nitrospirota</taxon>
        <taxon>Nitrospiria</taxon>
        <taxon>Candidatus Troglogloeales</taxon>
        <taxon>Candidatus Manganitrophaceae</taxon>
        <taxon>Candidatus Manganitrophus</taxon>
    </lineage>
</organism>
<dbReference type="Gene3D" id="3.60.20.10">
    <property type="entry name" value="Glutamine Phosphoribosylpyrophosphate, subunit 1, domain 1"/>
    <property type="match status" value="1"/>
</dbReference>
<gene>
    <name evidence="7" type="primary">prcB</name>
    <name evidence="7" type="ORF">MNODULE_06735</name>
</gene>
<dbReference type="GO" id="GO:0004298">
    <property type="term" value="F:threonine-type endopeptidase activity"/>
    <property type="evidence" value="ECO:0007669"/>
    <property type="project" value="UniProtKB-KW"/>
</dbReference>
<name>A0A7X6IAE1_9BACT</name>
<dbReference type="NCBIfam" id="TIGR03690">
    <property type="entry name" value="20S_bact_beta"/>
    <property type="match status" value="1"/>
</dbReference>
<reference evidence="7 8" key="1">
    <citation type="journal article" date="2020" name="Nature">
        <title>Bacterial chemolithoautotrophy via manganese oxidation.</title>
        <authorList>
            <person name="Yu H."/>
            <person name="Leadbetter J.R."/>
        </authorList>
    </citation>
    <scope>NUCLEOTIDE SEQUENCE [LARGE SCALE GENOMIC DNA]</scope>
    <source>
        <strain evidence="7 8">Mn-1</strain>
    </source>
</reference>
<dbReference type="CDD" id="cd01906">
    <property type="entry name" value="proteasome_protease_HslV"/>
    <property type="match status" value="1"/>
</dbReference>